<evidence type="ECO:0000313" key="2">
    <source>
        <dbReference type="Proteomes" id="UP001060215"/>
    </source>
</evidence>
<comment type="caution">
    <text evidence="1">The sequence shown here is derived from an EMBL/GenBank/DDBJ whole genome shotgun (WGS) entry which is preliminary data.</text>
</comment>
<proteinExistence type="predicted"/>
<sequence length="106" mass="11515">MTDMYNNNPSAFSSSSWSSYGIANAADAEVEVKMLGTDAMIRVHCVDVNYPCARLMDTLRGLDFGVTHASVSKVKELILQDVVVTIPNGITSVESLTTAILTRFQI</sequence>
<reference evidence="1 2" key="1">
    <citation type="journal article" date="2022" name="Plant J.">
        <title>Chromosome-level genome of Camellia lanceoleosa provides a valuable resource for understanding genome evolution and self-incompatibility.</title>
        <authorList>
            <person name="Gong W."/>
            <person name="Xiao S."/>
            <person name="Wang L."/>
            <person name="Liao Z."/>
            <person name="Chang Y."/>
            <person name="Mo W."/>
            <person name="Hu G."/>
            <person name="Li W."/>
            <person name="Zhao G."/>
            <person name="Zhu H."/>
            <person name="Hu X."/>
            <person name="Ji K."/>
            <person name="Xiang X."/>
            <person name="Song Q."/>
            <person name="Yuan D."/>
            <person name="Jin S."/>
            <person name="Zhang L."/>
        </authorList>
    </citation>
    <scope>NUCLEOTIDE SEQUENCE [LARGE SCALE GENOMIC DNA]</scope>
    <source>
        <strain evidence="1">SQ_2022a</strain>
    </source>
</reference>
<dbReference type="Proteomes" id="UP001060215">
    <property type="component" value="Chromosome 2"/>
</dbReference>
<accession>A0ACC0I3R7</accession>
<keyword evidence="2" id="KW-1185">Reference proteome</keyword>
<gene>
    <name evidence="1" type="ORF">LOK49_LG04G02966</name>
</gene>
<protein>
    <submittedName>
        <fullName evidence="1">Transcription factor MYC2</fullName>
    </submittedName>
</protein>
<name>A0ACC0I3R7_9ERIC</name>
<organism evidence="1 2">
    <name type="scientific">Camellia lanceoleosa</name>
    <dbReference type="NCBI Taxonomy" id="1840588"/>
    <lineage>
        <taxon>Eukaryota</taxon>
        <taxon>Viridiplantae</taxon>
        <taxon>Streptophyta</taxon>
        <taxon>Embryophyta</taxon>
        <taxon>Tracheophyta</taxon>
        <taxon>Spermatophyta</taxon>
        <taxon>Magnoliopsida</taxon>
        <taxon>eudicotyledons</taxon>
        <taxon>Gunneridae</taxon>
        <taxon>Pentapetalae</taxon>
        <taxon>asterids</taxon>
        <taxon>Ericales</taxon>
        <taxon>Theaceae</taxon>
        <taxon>Camellia</taxon>
    </lineage>
</organism>
<evidence type="ECO:0000313" key="1">
    <source>
        <dbReference type="EMBL" id="KAI8020131.1"/>
    </source>
</evidence>
<dbReference type="EMBL" id="CM045759">
    <property type="protein sequence ID" value="KAI8020131.1"/>
    <property type="molecule type" value="Genomic_DNA"/>
</dbReference>